<reference evidence="2 3" key="1">
    <citation type="submission" date="2016-11" db="EMBL/GenBank/DDBJ databases">
        <title>Trade-off between light-utilization and light-protection in marine flavobacteria.</title>
        <authorList>
            <person name="Kumagai Y."/>
        </authorList>
    </citation>
    <scope>NUCLEOTIDE SEQUENCE [LARGE SCALE GENOMIC DNA]</scope>
    <source>
        <strain evidence="2 3">NBRC 107741</strain>
    </source>
</reference>
<keyword evidence="1" id="KW-0812">Transmembrane</keyword>
<keyword evidence="1" id="KW-0472">Membrane</keyword>
<protein>
    <submittedName>
        <fullName evidence="2">GTP-binding protein</fullName>
    </submittedName>
</protein>
<dbReference type="EMBL" id="MQUB01000001">
    <property type="protein sequence ID" value="PQB03613.1"/>
    <property type="molecule type" value="Genomic_DNA"/>
</dbReference>
<dbReference type="RefSeq" id="WP_245917606.1">
    <property type="nucleotide sequence ID" value="NZ_MQUB01000001.1"/>
</dbReference>
<accession>A0A2S7KM14</accession>
<sequence>MAHLERKSDIALRPRFNYELPGDKEHYLSAMEKAGQNQDEFVVTRLDDHVFVRFPKTKQHYWSPQLEMEISSFEEGISQLRGLFGPKPAVWTMFMFLHFVVATLFIVAGAWAYSNYSLEESFALQLTIMGLLIIAWFVLYFAGRMGRLAGKEEINRLFDFMKKTLEGES</sequence>
<gene>
    <name evidence="2" type="ORF">BST85_00890</name>
</gene>
<comment type="caution">
    <text evidence="2">The sequence shown here is derived from an EMBL/GenBank/DDBJ whole genome shotgun (WGS) entry which is preliminary data.</text>
</comment>
<evidence type="ECO:0000256" key="1">
    <source>
        <dbReference type="SAM" id="Phobius"/>
    </source>
</evidence>
<proteinExistence type="predicted"/>
<feature type="transmembrane region" description="Helical" evidence="1">
    <location>
        <begin position="89"/>
        <end position="111"/>
    </location>
</feature>
<evidence type="ECO:0000313" key="2">
    <source>
        <dbReference type="EMBL" id="PQB03613.1"/>
    </source>
</evidence>
<dbReference type="Proteomes" id="UP000239800">
    <property type="component" value="Unassembled WGS sequence"/>
</dbReference>
<name>A0A2S7KM14_9FLAO</name>
<dbReference type="AlphaFoldDB" id="A0A2S7KM14"/>
<keyword evidence="1" id="KW-1133">Transmembrane helix</keyword>
<evidence type="ECO:0000313" key="3">
    <source>
        <dbReference type="Proteomes" id="UP000239800"/>
    </source>
</evidence>
<organism evidence="2 3">
    <name type="scientific">Aureitalea marina</name>
    <dbReference type="NCBI Taxonomy" id="930804"/>
    <lineage>
        <taxon>Bacteria</taxon>
        <taxon>Pseudomonadati</taxon>
        <taxon>Bacteroidota</taxon>
        <taxon>Flavobacteriia</taxon>
        <taxon>Flavobacteriales</taxon>
        <taxon>Flavobacteriaceae</taxon>
        <taxon>Aureitalea</taxon>
    </lineage>
</organism>
<keyword evidence="3" id="KW-1185">Reference proteome</keyword>
<feature type="transmembrane region" description="Helical" evidence="1">
    <location>
        <begin position="123"/>
        <end position="142"/>
    </location>
</feature>